<comment type="similarity">
    <text evidence="1 4">Belongs to the peptidase A1 family.</text>
</comment>
<dbReference type="Proteomes" id="UP000521872">
    <property type="component" value="Unassembled WGS sequence"/>
</dbReference>
<name>A0A8H4VV67_9AGAR</name>
<dbReference type="InterPro" id="IPR001461">
    <property type="entry name" value="Aspartic_peptidase_A1"/>
</dbReference>
<dbReference type="PANTHER" id="PTHR47966">
    <property type="entry name" value="BETA-SITE APP-CLEAVING ENZYME, ISOFORM A-RELATED"/>
    <property type="match status" value="1"/>
</dbReference>
<dbReference type="SUPFAM" id="SSF50630">
    <property type="entry name" value="Acid proteases"/>
    <property type="match status" value="1"/>
</dbReference>
<dbReference type="PROSITE" id="PS00141">
    <property type="entry name" value="ASP_PROTEASE"/>
    <property type="match status" value="2"/>
</dbReference>
<dbReference type="Pfam" id="PF00026">
    <property type="entry name" value="Asp"/>
    <property type="match status" value="2"/>
</dbReference>
<dbReference type="Gene3D" id="2.40.70.10">
    <property type="entry name" value="Acid Proteases"/>
    <property type="match status" value="2"/>
</dbReference>
<dbReference type="InterPro" id="IPR001969">
    <property type="entry name" value="Aspartic_peptidase_AS"/>
</dbReference>
<feature type="chain" id="PRO_5034707352" description="Peptidase A1 domain-containing protein" evidence="5">
    <location>
        <begin position="23"/>
        <end position="487"/>
    </location>
</feature>
<dbReference type="PRINTS" id="PR00792">
    <property type="entry name" value="PEPSIN"/>
</dbReference>
<keyword evidence="4" id="KW-0645">Protease</keyword>
<accession>A0A8H4VV67</accession>
<protein>
    <recommendedName>
        <fullName evidence="6">Peptidase A1 domain-containing protein</fullName>
    </recommendedName>
</protein>
<sequence length="487" mass="52753">MCLWYTLLSSFYLMLLASKAYGSPAPRIRMPSSGLNSKPNNMAFLLSLRRRTVPSESSSRLNTSQRLFDPNPVKQEIKGLLLKYKDADKFLELKGSPSEIILPDRNATLLQSSGLDPSEESLLPPILVTSGIGKMPLTDVISGSLDLLYYGTLSVGTPPQDLTVDVDTGSADLWIPSDCSSCANKQFNKATSSSYFNNGTVFQVSYASTSKRLLILWKLNIDFLPSFLQGTGEVSAMLSTDVVSIQDLSIKHQSFGAVFSESADFDSFPNSGILGMAFSSIAASGQPTFMENLIIQKRLAAPIFSVYLTRGKETGSELCLGCIDHEKVTGDVYWIPVVSKSYWSISLDGVSVNSTAAPSSNVVAAIDTGTTLIYLPQDIASRFYDMIPGSKSAPEYGPEFYTYPCDTMFTASMSFGGENFAINGQDFNMGPVQSDSPDCVGGILSLGKDFPSNLAIIGDEFLKSWYTTFDYANGARIGFSPSINNSD</sequence>
<dbReference type="EMBL" id="JAACJL010000015">
    <property type="protein sequence ID" value="KAF4621164.1"/>
    <property type="molecule type" value="Genomic_DNA"/>
</dbReference>
<comment type="caution">
    <text evidence="7">The sequence shown here is derived from an EMBL/GenBank/DDBJ whole genome shotgun (WGS) entry which is preliminary data.</text>
</comment>
<dbReference type="InterPro" id="IPR034164">
    <property type="entry name" value="Pepsin-like_dom"/>
</dbReference>
<evidence type="ECO:0000313" key="8">
    <source>
        <dbReference type="Proteomes" id="UP000521872"/>
    </source>
</evidence>
<organism evidence="7 8">
    <name type="scientific">Agrocybe pediades</name>
    <dbReference type="NCBI Taxonomy" id="84607"/>
    <lineage>
        <taxon>Eukaryota</taxon>
        <taxon>Fungi</taxon>
        <taxon>Dikarya</taxon>
        <taxon>Basidiomycota</taxon>
        <taxon>Agaricomycotina</taxon>
        <taxon>Agaricomycetes</taxon>
        <taxon>Agaricomycetidae</taxon>
        <taxon>Agaricales</taxon>
        <taxon>Agaricineae</taxon>
        <taxon>Strophariaceae</taxon>
        <taxon>Agrocybe</taxon>
    </lineage>
</organism>
<feature type="domain" description="Peptidase A1" evidence="6">
    <location>
        <begin position="149"/>
        <end position="480"/>
    </location>
</feature>
<dbReference type="PROSITE" id="PS51767">
    <property type="entry name" value="PEPTIDASE_A1"/>
    <property type="match status" value="1"/>
</dbReference>
<evidence type="ECO:0000256" key="3">
    <source>
        <dbReference type="PIRSR" id="PIRSR601461-1"/>
    </source>
</evidence>
<evidence type="ECO:0000256" key="2">
    <source>
        <dbReference type="ARBA" id="ARBA00022750"/>
    </source>
</evidence>
<proteinExistence type="inferred from homology"/>
<evidence type="ECO:0000256" key="4">
    <source>
        <dbReference type="RuleBase" id="RU000454"/>
    </source>
</evidence>
<reference evidence="7 8" key="1">
    <citation type="submission" date="2019-12" db="EMBL/GenBank/DDBJ databases">
        <authorList>
            <person name="Floudas D."/>
            <person name="Bentzer J."/>
            <person name="Ahren D."/>
            <person name="Johansson T."/>
            <person name="Persson P."/>
            <person name="Tunlid A."/>
        </authorList>
    </citation>
    <scope>NUCLEOTIDE SEQUENCE [LARGE SCALE GENOMIC DNA]</scope>
    <source>
        <strain evidence="7 8">CBS 102.39</strain>
    </source>
</reference>
<dbReference type="PANTHER" id="PTHR47966:SF51">
    <property type="entry name" value="BETA-SITE APP-CLEAVING ENZYME, ISOFORM A-RELATED"/>
    <property type="match status" value="1"/>
</dbReference>
<dbReference type="GO" id="GO:0004190">
    <property type="term" value="F:aspartic-type endopeptidase activity"/>
    <property type="evidence" value="ECO:0007669"/>
    <property type="project" value="UniProtKB-KW"/>
</dbReference>
<feature type="active site" evidence="3">
    <location>
        <position position="167"/>
    </location>
</feature>
<feature type="active site" evidence="3">
    <location>
        <position position="367"/>
    </location>
</feature>
<dbReference type="InterPro" id="IPR033121">
    <property type="entry name" value="PEPTIDASE_A1"/>
</dbReference>
<evidence type="ECO:0000313" key="7">
    <source>
        <dbReference type="EMBL" id="KAF4621164.1"/>
    </source>
</evidence>
<feature type="signal peptide" evidence="5">
    <location>
        <begin position="1"/>
        <end position="22"/>
    </location>
</feature>
<dbReference type="CDD" id="cd05471">
    <property type="entry name" value="pepsin_like"/>
    <property type="match status" value="1"/>
</dbReference>
<keyword evidence="8" id="KW-1185">Reference proteome</keyword>
<dbReference type="GO" id="GO:0006508">
    <property type="term" value="P:proteolysis"/>
    <property type="evidence" value="ECO:0007669"/>
    <property type="project" value="UniProtKB-KW"/>
</dbReference>
<keyword evidence="4" id="KW-0378">Hydrolase</keyword>
<dbReference type="InterPro" id="IPR021109">
    <property type="entry name" value="Peptidase_aspartic_dom_sf"/>
</dbReference>
<gene>
    <name evidence="7" type="ORF">D9613_000610</name>
</gene>
<evidence type="ECO:0000256" key="1">
    <source>
        <dbReference type="ARBA" id="ARBA00007447"/>
    </source>
</evidence>
<dbReference type="AlphaFoldDB" id="A0A8H4VV67"/>
<evidence type="ECO:0000259" key="6">
    <source>
        <dbReference type="PROSITE" id="PS51767"/>
    </source>
</evidence>
<keyword evidence="2 4" id="KW-0064">Aspartyl protease</keyword>
<evidence type="ECO:0000256" key="5">
    <source>
        <dbReference type="SAM" id="SignalP"/>
    </source>
</evidence>
<keyword evidence="5" id="KW-0732">Signal</keyword>